<comment type="caution">
    <text evidence="1">The sequence shown here is derived from an EMBL/GenBank/DDBJ whole genome shotgun (WGS) entry which is preliminary data.</text>
</comment>
<evidence type="ECO:0000313" key="1">
    <source>
        <dbReference type="EMBL" id="RHZ54908.1"/>
    </source>
</evidence>
<organism evidence="1 2">
    <name type="scientific">Diversispora epigaea</name>
    <dbReference type="NCBI Taxonomy" id="1348612"/>
    <lineage>
        <taxon>Eukaryota</taxon>
        <taxon>Fungi</taxon>
        <taxon>Fungi incertae sedis</taxon>
        <taxon>Mucoromycota</taxon>
        <taxon>Glomeromycotina</taxon>
        <taxon>Glomeromycetes</taxon>
        <taxon>Diversisporales</taxon>
        <taxon>Diversisporaceae</taxon>
        <taxon>Diversispora</taxon>
    </lineage>
</organism>
<gene>
    <name evidence="1" type="ORF">Glove_421g13</name>
</gene>
<dbReference type="OrthoDB" id="298084at2759"/>
<evidence type="ECO:0008006" key="3">
    <source>
        <dbReference type="Google" id="ProtNLM"/>
    </source>
</evidence>
<sequence>MSSIFQADIIEDYKQLYELKKVMIEFSDEWMKKQNGYFIFKKPKFSVKFIYCGTANINNIEDAEIVKILNAADELELIKFIQEYLIMNKIKILHQDPTICPIAHQGLENLAKTYLETVCHNPEILLEPDKFFSLEEDVIIFNSQK</sequence>
<accession>A0A397GZ42</accession>
<proteinExistence type="predicted"/>
<dbReference type="EMBL" id="PQFF01000373">
    <property type="protein sequence ID" value="RHZ54908.1"/>
    <property type="molecule type" value="Genomic_DNA"/>
</dbReference>
<name>A0A397GZ42_9GLOM</name>
<dbReference type="AlphaFoldDB" id="A0A397GZ42"/>
<dbReference type="Proteomes" id="UP000266861">
    <property type="component" value="Unassembled WGS sequence"/>
</dbReference>
<reference evidence="1 2" key="1">
    <citation type="submission" date="2018-08" db="EMBL/GenBank/DDBJ databases">
        <title>Genome and evolution of the arbuscular mycorrhizal fungus Diversispora epigaea (formerly Glomus versiforme) and its bacterial endosymbionts.</title>
        <authorList>
            <person name="Sun X."/>
            <person name="Fei Z."/>
            <person name="Harrison M."/>
        </authorList>
    </citation>
    <scope>NUCLEOTIDE SEQUENCE [LARGE SCALE GENOMIC DNA]</scope>
    <source>
        <strain evidence="1 2">IT104</strain>
    </source>
</reference>
<protein>
    <recommendedName>
        <fullName evidence="3">BTB domain-containing protein</fullName>
    </recommendedName>
</protein>
<keyword evidence="2" id="KW-1185">Reference proteome</keyword>
<evidence type="ECO:0000313" key="2">
    <source>
        <dbReference type="Proteomes" id="UP000266861"/>
    </source>
</evidence>